<feature type="compositionally biased region" description="Acidic residues" evidence="1">
    <location>
        <begin position="276"/>
        <end position="291"/>
    </location>
</feature>
<dbReference type="KEGG" id="pseg:D3H65_05715"/>
<reference evidence="5 6" key="1">
    <citation type="submission" date="2018-09" db="EMBL/GenBank/DDBJ databases">
        <title>Genome sequencing of strain 6GH32-13.</title>
        <authorList>
            <person name="Weon H.-Y."/>
            <person name="Heo J."/>
            <person name="Kwon S.-W."/>
        </authorList>
    </citation>
    <scope>NUCLEOTIDE SEQUENCE [LARGE SCALE GENOMIC DNA]</scope>
    <source>
        <strain evidence="5 6">5GH32-13</strain>
    </source>
</reference>
<dbReference type="InterPro" id="IPR026341">
    <property type="entry name" value="T9SS_type_B"/>
</dbReference>
<gene>
    <name evidence="5" type="ORF">D3H65_05715</name>
</gene>
<feature type="domain" description="GEVED" evidence="4">
    <location>
        <begin position="320"/>
        <end position="399"/>
    </location>
</feature>
<sequence>MMRFFVLAMVLSYSTFSSLAQYADQGTGNLRNEIWWFNWAGFTISDGATRTFTTTDGLSITVRFSQVSPAVPVPWVMNTWRGAIFHLLYNFSDPSIQPALYSSLIAADCRFTMRVTASRAGAPVAFTFVTADAEASTPFEVTKLTTNGSNWQTIDFFRNSTQTTNPVTGCNTQAVSLAETYGGASLLGQNPMLATEANTGDLTLGVAFERNGTNGSMGITFGLMAPVDRGDLPASYGSAHHRISYSVNNSCNYLAPLPSVSRFDGLYIGSTPPDADGSETLDDNASGVDEESSSMFPIYDGSGTYQVQVPVHNTTGQNAYLTGWFDYDRNGVFGTGEAVTLTVLPNAIAATLTWTGLPAYLSPGTAAGYGFRLRLGSDAGLASQATGFARDGEVEDHFIASAAWCTMDVNTIGDTTVCAGEPVSLQATGAIQYQWNTTVYLSDPQIANPIATPANAIRYIVTGSNPQGCEAKDTVDIMTKAKPVITMSAAAVICPGATTQLSAFAPGAASYNWRPQQGLSDAAISNPVAGPAVNTKYLVEVKGTNGCHSKDSVTINVRSISSFAASANKGTICAGDTIILQASGGDEYTWSSGTSNLATNVNSLLVHPATSTNYGVTIKENTCQGTAILNIPVTVNPLPRITVTSSNDVGCANSQAILHVRGASTYVWDAIPGITQLTAADPVVTPLVPTTYYVQATDQHGCIRKDSVFVAVNFQPDKQQYNMASAFTPNNDGNNDCFGLKYWGRVTSLQFEVFNRWGERVFSATNASSCWNGYYKGTLQPNGGYVYQVKAVTTCGTVYRKGVVMLLR</sequence>
<feature type="region of interest" description="Disordered" evidence="1">
    <location>
        <begin position="271"/>
        <end position="291"/>
    </location>
</feature>
<dbReference type="InterPro" id="IPR045474">
    <property type="entry name" value="GEVED"/>
</dbReference>
<dbReference type="InterPro" id="IPR040683">
    <property type="entry name" value="CshA_NR2"/>
</dbReference>
<feature type="signal peptide" evidence="2">
    <location>
        <begin position="1"/>
        <end position="22"/>
    </location>
</feature>
<evidence type="ECO:0000313" key="6">
    <source>
        <dbReference type="Proteomes" id="UP000263900"/>
    </source>
</evidence>
<evidence type="ECO:0000313" key="5">
    <source>
        <dbReference type="EMBL" id="AXY73504.1"/>
    </source>
</evidence>
<dbReference type="EMBL" id="CP032157">
    <property type="protein sequence ID" value="AXY73504.1"/>
    <property type="molecule type" value="Genomic_DNA"/>
</dbReference>
<keyword evidence="2" id="KW-0732">Signal</keyword>
<feature type="domain" description="Surface adhesin CshA non-repetitive" evidence="3">
    <location>
        <begin position="32"/>
        <end position="224"/>
    </location>
</feature>
<proteinExistence type="predicted"/>
<evidence type="ECO:0000256" key="1">
    <source>
        <dbReference type="SAM" id="MobiDB-lite"/>
    </source>
</evidence>
<feature type="chain" id="PRO_5017724787" evidence="2">
    <location>
        <begin position="23"/>
        <end position="808"/>
    </location>
</feature>
<keyword evidence="6" id="KW-1185">Reference proteome</keyword>
<protein>
    <submittedName>
        <fullName evidence="5">Gliding motility-associated C-terminal domain-containing protein</fullName>
    </submittedName>
</protein>
<dbReference type="OrthoDB" id="602611at2"/>
<name>A0A3B7MGK6_9BACT</name>
<dbReference type="Pfam" id="PF18651">
    <property type="entry name" value="CshA_NR2"/>
    <property type="match status" value="1"/>
</dbReference>
<dbReference type="NCBIfam" id="TIGR04131">
    <property type="entry name" value="Bac_Flav_CTERM"/>
    <property type="match status" value="1"/>
</dbReference>
<dbReference type="RefSeq" id="WP_119049342.1">
    <property type="nucleotide sequence ID" value="NZ_CP032157.1"/>
</dbReference>
<evidence type="ECO:0000259" key="4">
    <source>
        <dbReference type="Pfam" id="PF20009"/>
    </source>
</evidence>
<dbReference type="Pfam" id="PF13585">
    <property type="entry name" value="CHU_C"/>
    <property type="match status" value="1"/>
</dbReference>
<evidence type="ECO:0000256" key="2">
    <source>
        <dbReference type="SAM" id="SignalP"/>
    </source>
</evidence>
<organism evidence="5 6">
    <name type="scientific">Paraflavitalea soli</name>
    <dbReference type="NCBI Taxonomy" id="2315862"/>
    <lineage>
        <taxon>Bacteria</taxon>
        <taxon>Pseudomonadati</taxon>
        <taxon>Bacteroidota</taxon>
        <taxon>Chitinophagia</taxon>
        <taxon>Chitinophagales</taxon>
        <taxon>Chitinophagaceae</taxon>
        <taxon>Paraflavitalea</taxon>
    </lineage>
</organism>
<dbReference type="Pfam" id="PF20009">
    <property type="entry name" value="GEVED"/>
    <property type="match status" value="1"/>
</dbReference>
<evidence type="ECO:0000259" key="3">
    <source>
        <dbReference type="Pfam" id="PF18651"/>
    </source>
</evidence>
<dbReference type="Proteomes" id="UP000263900">
    <property type="component" value="Chromosome"/>
</dbReference>
<accession>A0A3B7MGK6</accession>
<dbReference type="AlphaFoldDB" id="A0A3B7MGK6"/>